<name>A0ABV6YXX3_UNCC1</name>
<keyword evidence="2" id="KW-1133">Transmembrane helix</keyword>
<evidence type="ECO:0000259" key="3">
    <source>
        <dbReference type="Pfam" id="PF20539"/>
    </source>
</evidence>
<protein>
    <submittedName>
        <fullName evidence="4">DUF6754 domain-containing protein</fullName>
    </submittedName>
</protein>
<keyword evidence="5" id="KW-1185">Reference proteome</keyword>
<feature type="region of interest" description="Disordered" evidence="1">
    <location>
        <begin position="55"/>
        <end position="79"/>
    </location>
</feature>
<feature type="domain" description="DUF6754" evidence="3">
    <location>
        <begin position="166"/>
        <end position="420"/>
    </location>
</feature>
<sequence length="424" mass="46379">MDSKTRKQWQKLLNFTVTTVFFSLVCALPSYAQSGDEETVSPPEIVTAAEDSQGTLPLEQPVSSPLAPPTNVRAKDKPDDPGGAIIVEWDLSPDDVPESTRIVKYVLLRSENPNGPFTESGTGVPSINMITDSQNVVNGINYYYKVAVDDGATQALSQISQPVQSSAQWFAMNRLNIFVLSVLFSGFILYNIMRAGSGRDLFIRKIAGLNAVEEAIGRATEMGRMVLYIPGIMDMDDVQTIASINILGQVARKTAEYDTTLMVPTCRSVVMSTAQEVVKEAYLSSGRPDAYREDNIRYLTDDQFGYAAGVDGIMLRERPATNFFLGRFYAESLILAETGNFIGAIQIAGTAEASQIPFFITACDYTLIGEELFAAGAYLSREPMLLGSLKGQDWGKLLVMASILLGVMLECFGIHTFTSFFTVK</sequence>
<dbReference type="Pfam" id="PF20539">
    <property type="entry name" value="DUF6754"/>
    <property type="match status" value="1"/>
</dbReference>
<feature type="transmembrane region" description="Helical" evidence="2">
    <location>
        <begin position="12"/>
        <end position="32"/>
    </location>
</feature>
<gene>
    <name evidence="4" type="ORF">ACFL27_12700</name>
</gene>
<dbReference type="EMBL" id="JBHPBY010000146">
    <property type="protein sequence ID" value="MFC1851045.1"/>
    <property type="molecule type" value="Genomic_DNA"/>
</dbReference>
<keyword evidence="2" id="KW-0812">Transmembrane</keyword>
<feature type="transmembrane region" description="Helical" evidence="2">
    <location>
        <begin position="397"/>
        <end position="421"/>
    </location>
</feature>
<proteinExistence type="predicted"/>
<comment type="caution">
    <text evidence="4">The sequence shown here is derived from an EMBL/GenBank/DDBJ whole genome shotgun (WGS) entry which is preliminary data.</text>
</comment>
<evidence type="ECO:0000256" key="2">
    <source>
        <dbReference type="SAM" id="Phobius"/>
    </source>
</evidence>
<evidence type="ECO:0000313" key="4">
    <source>
        <dbReference type="EMBL" id="MFC1851045.1"/>
    </source>
</evidence>
<evidence type="ECO:0000313" key="5">
    <source>
        <dbReference type="Proteomes" id="UP001594351"/>
    </source>
</evidence>
<keyword evidence="2" id="KW-0472">Membrane</keyword>
<evidence type="ECO:0000256" key="1">
    <source>
        <dbReference type="SAM" id="MobiDB-lite"/>
    </source>
</evidence>
<dbReference type="InterPro" id="IPR046642">
    <property type="entry name" value="DUF6754"/>
</dbReference>
<dbReference type="InterPro" id="IPR013783">
    <property type="entry name" value="Ig-like_fold"/>
</dbReference>
<reference evidence="4 5" key="1">
    <citation type="submission" date="2024-09" db="EMBL/GenBank/DDBJ databases">
        <title>Laminarin stimulates single cell rates of sulfate reduction while oxygen inhibits transcriptomic activity in coastal marine sediment.</title>
        <authorList>
            <person name="Lindsay M."/>
            <person name="Orcutt B."/>
            <person name="Emerson D."/>
            <person name="Stepanauskas R."/>
            <person name="D'Angelo T."/>
        </authorList>
    </citation>
    <scope>NUCLEOTIDE SEQUENCE [LARGE SCALE GENOMIC DNA]</scope>
    <source>
        <strain evidence="4">SAG AM-311-K15</strain>
    </source>
</reference>
<feature type="transmembrane region" description="Helical" evidence="2">
    <location>
        <begin position="175"/>
        <end position="193"/>
    </location>
</feature>
<organism evidence="4 5">
    <name type="scientific">candidate division CSSED10-310 bacterium</name>
    <dbReference type="NCBI Taxonomy" id="2855610"/>
    <lineage>
        <taxon>Bacteria</taxon>
        <taxon>Bacteria division CSSED10-310</taxon>
    </lineage>
</organism>
<accession>A0ABV6YXX3</accession>
<dbReference type="Proteomes" id="UP001594351">
    <property type="component" value="Unassembled WGS sequence"/>
</dbReference>
<dbReference type="Gene3D" id="2.60.40.10">
    <property type="entry name" value="Immunoglobulins"/>
    <property type="match status" value="1"/>
</dbReference>